<dbReference type="Proteomes" id="UP000192639">
    <property type="component" value="Unassembled WGS sequence"/>
</dbReference>
<name>A0A1Y1S6J1_9MICR</name>
<dbReference type="OrthoDB" id="10039976at2759"/>
<dbReference type="InterPro" id="IPR000182">
    <property type="entry name" value="GNAT_dom"/>
</dbReference>
<dbReference type="Gene3D" id="3.40.630.30">
    <property type="match status" value="1"/>
</dbReference>
<dbReference type="EMBL" id="LWDP01000060">
    <property type="protein sequence ID" value="ORD93639.1"/>
    <property type="molecule type" value="Genomic_DNA"/>
</dbReference>
<dbReference type="SUPFAM" id="SSF55729">
    <property type="entry name" value="Acyl-CoA N-acyltransferases (Nat)"/>
    <property type="match status" value="1"/>
</dbReference>
<dbReference type="InterPro" id="IPR039143">
    <property type="entry name" value="GNPNAT1-like"/>
</dbReference>
<comment type="similarity">
    <text evidence="1">Belongs to the acetyltransferase family. GNA1 subfamily.</text>
</comment>
<dbReference type="AlphaFoldDB" id="A0A1Y1S6J1"/>
<organism evidence="3 4">
    <name type="scientific">Enterospora canceri</name>
    <dbReference type="NCBI Taxonomy" id="1081671"/>
    <lineage>
        <taxon>Eukaryota</taxon>
        <taxon>Fungi</taxon>
        <taxon>Fungi incertae sedis</taxon>
        <taxon>Microsporidia</taxon>
        <taxon>Enterocytozoonidae</taxon>
        <taxon>Enterospora</taxon>
    </lineage>
</organism>
<comment type="catalytic activity">
    <reaction evidence="1">
        <text>D-glucosamine 6-phosphate + acetyl-CoA = N-acetyl-D-glucosamine 6-phosphate + CoA + H(+)</text>
        <dbReference type="Rhea" id="RHEA:10292"/>
        <dbReference type="ChEBI" id="CHEBI:15378"/>
        <dbReference type="ChEBI" id="CHEBI:57287"/>
        <dbReference type="ChEBI" id="CHEBI:57288"/>
        <dbReference type="ChEBI" id="CHEBI:57513"/>
        <dbReference type="ChEBI" id="CHEBI:58725"/>
        <dbReference type="EC" id="2.3.1.4"/>
    </reaction>
</comment>
<dbReference type="InterPro" id="IPR016181">
    <property type="entry name" value="Acyl_CoA_acyltransferase"/>
</dbReference>
<gene>
    <name evidence="3" type="primary">GNA1</name>
    <name evidence="3" type="ORF">ECANGB1_1853</name>
</gene>
<evidence type="ECO:0000313" key="3">
    <source>
        <dbReference type="EMBL" id="ORD93639.1"/>
    </source>
</evidence>
<dbReference type="GO" id="GO:0006048">
    <property type="term" value="P:UDP-N-acetylglucosamine biosynthetic process"/>
    <property type="evidence" value="ECO:0007669"/>
    <property type="project" value="UniProtKB-UniRule"/>
</dbReference>
<dbReference type="EC" id="2.3.1.4" evidence="1"/>
<sequence>MLIYSILRATCAATTIIAGETEYNIRKLTTDDVKKPEFICLFGELTTTDETTEEVIVKTFERKEASGLHHQLGLFTSDGTVVGTLTVLLDPKYAKNGRPAAFIEDVIVAEKHRGKELATYLMKEAEDISTKNGAYKMILSCNEALSTKETSPYLKSGFTKDCCTMRKNLKKEEKAEEEAAKMEVSD</sequence>
<keyword evidence="4" id="KW-1185">Reference proteome</keyword>
<evidence type="ECO:0000259" key="2">
    <source>
        <dbReference type="PROSITE" id="PS51186"/>
    </source>
</evidence>
<protein>
    <recommendedName>
        <fullName evidence="1">Glucosamine 6-phosphate N-acetyltransferase</fullName>
        <ecNumber evidence="1">2.3.1.4</ecNumber>
    </recommendedName>
</protein>
<dbReference type="CDD" id="cd04301">
    <property type="entry name" value="NAT_SF"/>
    <property type="match status" value="1"/>
</dbReference>
<reference evidence="3 4" key="1">
    <citation type="journal article" date="2017" name="Environ. Microbiol.">
        <title>Decay of the glycolytic pathway and adaptation to intranuclear parasitism within Enterocytozoonidae microsporidia.</title>
        <authorList>
            <person name="Wiredu Boakye D."/>
            <person name="Jaroenlak P."/>
            <person name="Prachumwat A."/>
            <person name="Williams T.A."/>
            <person name="Bateman K.S."/>
            <person name="Itsathitphaisarn O."/>
            <person name="Sritunyalucksana K."/>
            <person name="Paszkiewicz K.H."/>
            <person name="Moore K.A."/>
            <person name="Stentiford G.D."/>
            <person name="Williams B.A."/>
        </authorList>
    </citation>
    <scope>NUCLEOTIDE SEQUENCE [LARGE SCALE GENOMIC DNA]</scope>
    <source>
        <strain evidence="3 4">GB1</strain>
    </source>
</reference>
<dbReference type="PANTHER" id="PTHR13355:SF11">
    <property type="entry name" value="GLUCOSAMINE 6-PHOSPHATE N-ACETYLTRANSFERASE"/>
    <property type="match status" value="1"/>
</dbReference>
<comment type="pathway">
    <text evidence="1">Nucleotide-sugar biosynthesis; UDP-N-acetyl-alpha-D-glucosamine biosynthesis; N-acetyl-alpha-D-glucosamine 1-phosphate from alpha-D-glucosamine 6-phosphate (route I): step 1/2.</text>
</comment>
<dbReference type="GO" id="GO:0004343">
    <property type="term" value="F:glucosamine 6-phosphate N-acetyltransferase activity"/>
    <property type="evidence" value="ECO:0007669"/>
    <property type="project" value="UniProtKB-UniRule"/>
</dbReference>
<dbReference type="PROSITE" id="PS51186">
    <property type="entry name" value="GNAT"/>
    <property type="match status" value="1"/>
</dbReference>
<keyword evidence="1" id="KW-0808">Transferase</keyword>
<proteinExistence type="inferred from homology"/>
<accession>A0A1Y1S6J1</accession>
<evidence type="ECO:0000256" key="1">
    <source>
        <dbReference type="RuleBase" id="RU365086"/>
    </source>
</evidence>
<evidence type="ECO:0000313" key="4">
    <source>
        <dbReference type="Proteomes" id="UP000192639"/>
    </source>
</evidence>
<dbReference type="PANTHER" id="PTHR13355">
    <property type="entry name" value="GLUCOSAMINE 6-PHOSPHATE N-ACETYLTRANSFERASE"/>
    <property type="match status" value="1"/>
</dbReference>
<dbReference type="Pfam" id="PF00583">
    <property type="entry name" value="Acetyltransf_1"/>
    <property type="match status" value="1"/>
</dbReference>
<feature type="domain" description="N-acetyltransferase" evidence="2">
    <location>
        <begin position="23"/>
        <end position="183"/>
    </location>
</feature>
<keyword evidence="1" id="KW-0012">Acyltransferase</keyword>
<comment type="caution">
    <text evidence="3">The sequence shown here is derived from an EMBL/GenBank/DDBJ whole genome shotgun (WGS) entry which is preliminary data.</text>
</comment>
<dbReference type="UniPathway" id="UPA00113">
    <property type="reaction ID" value="UER00529"/>
</dbReference>
<dbReference type="VEuPathDB" id="MicrosporidiaDB:ECANGB1_1853"/>